<dbReference type="FunFam" id="1.20.1510.10:FF:000006">
    <property type="entry name" value="Divalent cation efflux transporter"/>
    <property type="match status" value="1"/>
</dbReference>
<accession>A0A430AVI6</accession>
<dbReference type="InterPro" id="IPR027469">
    <property type="entry name" value="Cation_efflux_TMD_sf"/>
</dbReference>
<dbReference type="Gene3D" id="1.20.1510.10">
    <property type="entry name" value="Cation efflux protein transmembrane domain"/>
    <property type="match status" value="1"/>
</dbReference>
<evidence type="ECO:0000256" key="2">
    <source>
        <dbReference type="ARBA" id="ARBA00008114"/>
    </source>
</evidence>
<protein>
    <submittedName>
        <fullName evidence="10">Transporter</fullName>
    </submittedName>
</protein>
<dbReference type="InterPro" id="IPR058533">
    <property type="entry name" value="Cation_efflux_TM"/>
</dbReference>
<feature type="domain" description="Cation efflux protein transmembrane" evidence="8">
    <location>
        <begin position="17"/>
        <end position="209"/>
    </location>
</feature>
<evidence type="ECO:0000313" key="11">
    <source>
        <dbReference type="Proteomes" id="UP000286773"/>
    </source>
</evidence>
<feature type="transmembrane region" description="Helical" evidence="7">
    <location>
        <begin position="12"/>
        <end position="34"/>
    </location>
</feature>
<dbReference type="PANTHER" id="PTHR43840:SF50">
    <property type="entry name" value="MANGANESE EFFLUX SYSTEM PROTEIN MNES"/>
    <property type="match status" value="1"/>
</dbReference>
<keyword evidence="4 7" id="KW-0812">Transmembrane</keyword>
<dbReference type="Pfam" id="PF16916">
    <property type="entry name" value="ZT_dimer"/>
    <property type="match status" value="1"/>
</dbReference>
<dbReference type="InterPro" id="IPR027470">
    <property type="entry name" value="Cation_efflux_CTD"/>
</dbReference>
<dbReference type="AlphaFoldDB" id="A0A430AVI6"/>
<keyword evidence="5 7" id="KW-1133">Transmembrane helix</keyword>
<dbReference type="InterPro" id="IPR002524">
    <property type="entry name" value="Cation_efflux"/>
</dbReference>
<dbReference type="RefSeq" id="WP_126813513.1">
    <property type="nucleotide sequence ID" value="NZ_NGKC01000006.1"/>
</dbReference>
<comment type="caution">
    <text evidence="10">The sequence shown here is derived from an EMBL/GenBank/DDBJ whole genome shotgun (WGS) entry which is preliminary data.</text>
</comment>
<evidence type="ECO:0000259" key="8">
    <source>
        <dbReference type="Pfam" id="PF01545"/>
    </source>
</evidence>
<comment type="similarity">
    <text evidence="2">Belongs to the cation diffusion facilitator (CDF) transporter (TC 2.A.4) family.</text>
</comment>
<evidence type="ECO:0000256" key="6">
    <source>
        <dbReference type="ARBA" id="ARBA00023136"/>
    </source>
</evidence>
<evidence type="ECO:0000256" key="5">
    <source>
        <dbReference type="ARBA" id="ARBA00022989"/>
    </source>
</evidence>
<dbReference type="GO" id="GO:0016020">
    <property type="term" value="C:membrane"/>
    <property type="evidence" value="ECO:0007669"/>
    <property type="project" value="UniProtKB-SubCell"/>
</dbReference>
<dbReference type="NCBIfam" id="TIGR01297">
    <property type="entry name" value="CDF"/>
    <property type="match status" value="1"/>
</dbReference>
<proteinExistence type="inferred from homology"/>
<feature type="transmembrane region" description="Helical" evidence="7">
    <location>
        <begin position="84"/>
        <end position="109"/>
    </location>
</feature>
<dbReference type="InterPro" id="IPR050291">
    <property type="entry name" value="CDF_Transporter"/>
</dbReference>
<evidence type="ECO:0000256" key="1">
    <source>
        <dbReference type="ARBA" id="ARBA00004141"/>
    </source>
</evidence>
<dbReference type="InterPro" id="IPR036837">
    <property type="entry name" value="Cation_efflux_CTD_sf"/>
</dbReference>
<organism evidence="10 11">
    <name type="scientific">Vagococcus acidifermentans</name>
    <dbReference type="NCBI Taxonomy" id="564710"/>
    <lineage>
        <taxon>Bacteria</taxon>
        <taxon>Bacillati</taxon>
        <taxon>Bacillota</taxon>
        <taxon>Bacilli</taxon>
        <taxon>Lactobacillales</taxon>
        <taxon>Enterococcaceae</taxon>
        <taxon>Vagococcus</taxon>
    </lineage>
</organism>
<dbReference type="SUPFAM" id="SSF160240">
    <property type="entry name" value="Cation efflux protein cytoplasmic domain-like"/>
    <property type="match status" value="1"/>
</dbReference>
<dbReference type="GO" id="GO:0008324">
    <property type="term" value="F:monoatomic cation transmembrane transporter activity"/>
    <property type="evidence" value="ECO:0007669"/>
    <property type="project" value="InterPro"/>
</dbReference>
<keyword evidence="3" id="KW-0813">Transport</keyword>
<dbReference type="Proteomes" id="UP000286773">
    <property type="component" value="Unassembled WGS sequence"/>
</dbReference>
<name>A0A430AVI6_9ENTE</name>
<sequence length="296" mass="32570">MMKERYEELKTAERGAIVSITAYVVLAAFKLVVGSLSNSNALTADGLNNFTDVIASVAVLIGLRLSQKPPDNNHRYGHWKAENVASLLTSVIMLLVGLQVLFDSILRIFSDKPIEQPDLRAAVVALMSAVVMFGVYWYNCSLSKKVNSSALMAAAKDNLSDALTSIGTAVAVFAASVKMGWIDTLAAVIVSIIILKTAFEIFQESAFYLSDGFDTEKLAEYAEEILKVDGIREVADMRARTLGTNVFLDVTVLMNPHFTVRQSHDIADYVEKRLKDCFGIFDVDVHVEPYEENNSI</sequence>
<evidence type="ECO:0000313" key="10">
    <source>
        <dbReference type="EMBL" id="RSU12067.1"/>
    </source>
</evidence>
<dbReference type="Pfam" id="PF01545">
    <property type="entry name" value="Cation_efflux"/>
    <property type="match status" value="1"/>
</dbReference>
<dbReference type="Gene3D" id="3.30.70.1350">
    <property type="entry name" value="Cation efflux protein, cytoplasmic domain"/>
    <property type="match status" value="1"/>
</dbReference>
<gene>
    <name evidence="10" type="ORF">CBF27_06480</name>
</gene>
<reference evidence="10 11" key="1">
    <citation type="submission" date="2017-05" db="EMBL/GenBank/DDBJ databases">
        <title>Vagococcus spp. assemblies.</title>
        <authorList>
            <person name="Gulvik C.A."/>
        </authorList>
    </citation>
    <scope>NUCLEOTIDE SEQUENCE [LARGE SCALE GENOMIC DNA]</scope>
    <source>
        <strain evidence="10 11">LMG 24798</strain>
    </source>
</reference>
<evidence type="ECO:0000259" key="9">
    <source>
        <dbReference type="Pfam" id="PF16916"/>
    </source>
</evidence>
<dbReference type="SUPFAM" id="SSF161111">
    <property type="entry name" value="Cation efflux protein transmembrane domain-like"/>
    <property type="match status" value="1"/>
</dbReference>
<feature type="transmembrane region" description="Helical" evidence="7">
    <location>
        <begin position="121"/>
        <end position="138"/>
    </location>
</feature>
<evidence type="ECO:0000256" key="7">
    <source>
        <dbReference type="SAM" id="Phobius"/>
    </source>
</evidence>
<keyword evidence="6 7" id="KW-0472">Membrane</keyword>
<feature type="domain" description="Cation efflux protein cytoplasmic" evidence="9">
    <location>
        <begin position="214"/>
        <end position="290"/>
    </location>
</feature>
<comment type="subcellular location">
    <subcellularLocation>
        <location evidence="1">Membrane</location>
        <topology evidence="1">Multi-pass membrane protein</topology>
    </subcellularLocation>
</comment>
<dbReference type="EMBL" id="NGKC01000006">
    <property type="protein sequence ID" value="RSU12067.1"/>
    <property type="molecule type" value="Genomic_DNA"/>
</dbReference>
<dbReference type="OrthoDB" id="9806522at2"/>
<keyword evidence="11" id="KW-1185">Reference proteome</keyword>
<evidence type="ECO:0000256" key="3">
    <source>
        <dbReference type="ARBA" id="ARBA00022448"/>
    </source>
</evidence>
<evidence type="ECO:0000256" key="4">
    <source>
        <dbReference type="ARBA" id="ARBA00022692"/>
    </source>
</evidence>
<dbReference type="PANTHER" id="PTHR43840">
    <property type="entry name" value="MITOCHONDRIAL METAL TRANSPORTER 1-RELATED"/>
    <property type="match status" value="1"/>
</dbReference>